<dbReference type="Pfam" id="PF25817">
    <property type="entry name" value="ICE1_C"/>
    <property type="match status" value="1"/>
</dbReference>
<feature type="compositionally biased region" description="Polar residues" evidence="2">
    <location>
        <begin position="651"/>
        <end position="662"/>
    </location>
</feature>
<feature type="region of interest" description="Disordered" evidence="2">
    <location>
        <begin position="407"/>
        <end position="454"/>
    </location>
</feature>
<evidence type="ECO:0000256" key="2">
    <source>
        <dbReference type="SAM" id="MobiDB-lite"/>
    </source>
</evidence>
<evidence type="ECO:0000259" key="3">
    <source>
        <dbReference type="Pfam" id="PF25817"/>
    </source>
</evidence>
<evidence type="ECO:0000313" key="4">
    <source>
        <dbReference type="EnsemblMetazoa" id="Aqu2.1.41178_001"/>
    </source>
</evidence>
<organism evidence="4">
    <name type="scientific">Amphimedon queenslandica</name>
    <name type="common">Sponge</name>
    <dbReference type="NCBI Taxonomy" id="400682"/>
    <lineage>
        <taxon>Eukaryota</taxon>
        <taxon>Metazoa</taxon>
        <taxon>Porifera</taxon>
        <taxon>Demospongiae</taxon>
        <taxon>Heteroscleromorpha</taxon>
        <taxon>Haplosclerida</taxon>
        <taxon>Niphatidae</taxon>
        <taxon>Amphimedon</taxon>
    </lineage>
</organism>
<feature type="compositionally biased region" description="Basic and acidic residues" evidence="2">
    <location>
        <begin position="741"/>
        <end position="756"/>
    </location>
</feature>
<reference evidence="5" key="1">
    <citation type="journal article" date="2010" name="Nature">
        <title>The Amphimedon queenslandica genome and the evolution of animal complexity.</title>
        <authorList>
            <person name="Srivastava M."/>
            <person name="Simakov O."/>
            <person name="Chapman J."/>
            <person name="Fahey B."/>
            <person name="Gauthier M.E."/>
            <person name="Mitros T."/>
            <person name="Richards G.S."/>
            <person name="Conaco C."/>
            <person name="Dacre M."/>
            <person name="Hellsten U."/>
            <person name="Larroux C."/>
            <person name="Putnam N.H."/>
            <person name="Stanke M."/>
            <person name="Adamska M."/>
            <person name="Darling A."/>
            <person name="Degnan S.M."/>
            <person name="Oakley T.H."/>
            <person name="Plachetzki D.C."/>
            <person name="Zhai Y."/>
            <person name="Adamski M."/>
            <person name="Calcino A."/>
            <person name="Cummins S.F."/>
            <person name="Goodstein D.M."/>
            <person name="Harris C."/>
            <person name="Jackson D.J."/>
            <person name="Leys S.P."/>
            <person name="Shu S."/>
            <person name="Woodcroft B.J."/>
            <person name="Vervoort M."/>
            <person name="Kosik K.S."/>
            <person name="Manning G."/>
            <person name="Degnan B.M."/>
            <person name="Rokhsar D.S."/>
        </authorList>
    </citation>
    <scope>NUCLEOTIDE SEQUENCE [LARGE SCALE GENOMIC DNA]</scope>
</reference>
<dbReference type="InterPro" id="IPR057881">
    <property type="entry name" value="ICE1_C"/>
</dbReference>
<dbReference type="OrthoDB" id="2238957at2759"/>
<evidence type="ECO:0000313" key="5">
    <source>
        <dbReference type="Proteomes" id="UP000007879"/>
    </source>
</evidence>
<feature type="region of interest" description="Disordered" evidence="2">
    <location>
        <begin position="732"/>
        <end position="756"/>
    </location>
</feature>
<dbReference type="EnsemblMetazoa" id="XM_020007203.1">
    <property type="protein sequence ID" value="XP_019862762.1"/>
    <property type="gene ID" value="LOC105316487"/>
</dbReference>
<feature type="region of interest" description="Disordered" evidence="2">
    <location>
        <begin position="474"/>
        <end position="525"/>
    </location>
</feature>
<dbReference type="InParanoid" id="A0A1X7VP61"/>
<protein>
    <recommendedName>
        <fullName evidence="3">Little elongation complex subunit 1 C-terminal domain-containing protein</fullName>
    </recommendedName>
</protein>
<dbReference type="Proteomes" id="UP000007879">
    <property type="component" value="Unassembled WGS sequence"/>
</dbReference>
<sequence length="1312" mass="143391">MTTCTTQQPWFEESCSVADDVDDLLAYSDPTPNLYSVPSNRGGTDQIESLVQLNLDLQNSLSALREEYDIVYQEKNQLLIDNKSLQEQWERFQDDRYQQKAYIEQLEAELYEKRKELASLKKESELTKENVKLKKLVRRLRQEQKYSKVTSKTKSLGTNSPANKKRYDWSVDDDDSLESAPKRRTQDSDTMSVIVLSPEEDPMESHSPETPFIDFEVATPLPGNGNHSSTASPMPPVSPLLSASVIDNGDSTIPTVNNGQLLATASPMASSMPLFNDTPVGSPRSSVVSVPVSQVPVPVSQISVPISPAPVPVSPAPVPVSPAPIPVSPTPVPVSPVSVPVSPVSVPVSPVSVPVSPIPVPVPPAPVPVSPVSVPVSPAPVPVSPVSVLVSPAPVPVSPTPVPVVNETLTPEKSPVSSVTSLLSPMDQSRYPLATMSPSTMSNEEEEDDDDDDYFDDYQEVLCKITSLPLLLSPLPPSPSRSPPPSLQAPFPSTSQTPLPSTSQVLLSSSSQISPSTLNPQTPSISPLLSLNRRLSSPITPLPPSPCVKAAAPSGPFSAGLPPSSCRVNLLKSFSQISESSSSVSRQCVVDEGGESNHDKIIMTNSDEDDEMGWESNCKEMLSLPSLLSPLPSTPLPPPGVPSSTMQCVNKPFSPSFSGQSESRVEKEPDLREEAEHEDSADLVIDIDPDIKFDSIESSLSQPLDPLIAPMTHSTESLMVDVVAVGYTNLPNDSPSLSETNTRHHSDSELSSTKEEIMKDVHSKKEKETVPDNATGQCISTADDLLSPTIQKAPPLPFPPPPQSFLSPAQPLPVYSQSQLELPDYMKCSHPLPHWLIYSMKQVQDKKEEMLYTASGGSAKKCVLFHSDPTKPIKKAKKKKIWNFVYESLTMLMNGSLHLSTVVLMLTNKKSVASCHYKAVVIGIIKFLRQGYHPLYAAWRGLSLEKIGQIRKGILDPLNSHYPPPLLPLETLIIALVINIQSIHPQLITELMNQLYDEIFSTSLTFHNACAMCRIYTALGRLLSGLDQIQGLVCELILQSKQLGLVESVASVWPYSLSRATGSTSPPLFVNNRLQSQGLEYQPLSFTLEALAGEGLFKKDKSTVTAMKNISAFCKWQQNLSSMIRDSLTECLIDMLKNSSSISIKVAPDSKPYPSRHACTIVLALRLLSKVRGWKEWTNDVLIRHYTWPILQQWNKEPESVREATVVCLIRLLGFVGQEGLDNSNSPSINQLQKVLLSILKKRFETAKKATLAVQIAAVDSLIELCPPTHSNYPMVHPVLFQWIQSLKESSATASIASEYSGKCKLKHHKSY</sequence>
<dbReference type="STRING" id="400682.A0A1X7VP61"/>
<feature type="region of interest" description="Disordered" evidence="2">
    <location>
        <begin position="144"/>
        <end position="191"/>
    </location>
</feature>
<feature type="compositionally biased region" description="Pro residues" evidence="2">
    <location>
        <begin position="474"/>
        <end position="487"/>
    </location>
</feature>
<feature type="region of interest" description="Disordered" evidence="2">
    <location>
        <begin position="651"/>
        <end position="679"/>
    </location>
</feature>
<feature type="compositionally biased region" description="Polar residues" evidence="2">
    <location>
        <begin position="147"/>
        <end position="162"/>
    </location>
</feature>
<gene>
    <name evidence="4" type="primary">105316487</name>
</gene>
<evidence type="ECO:0000256" key="1">
    <source>
        <dbReference type="SAM" id="Coils"/>
    </source>
</evidence>
<feature type="domain" description="Little elongation complex subunit 1 C-terminal" evidence="3">
    <location>
        <begin position="1110"/>
        <end position="1290"/>
    </location>
</feature>
<feature type="coiled-coil region" evidence="1">
    <location>
        <begin position="103"/>
        <end position="143"/>
    </location>
</feature>
<feature type="compositionally biased region" description="Basic and acidic residues" evidence="2">
    <location>
        <begin position="663"/>
        <end position="679"/>
    </location>
</feature>
<name>A0A1X7VP61_AMPQE</name>
<feature type="compositionally biased region" description="Low complexity" evidence="2">
    <location>
        <begin position="490"/>
        <end position="525"/>
    </location>
</feature>
<reference evidence="4" key="2">
    <citation type="submission" date="2017-05" db="UniProtKB">
        <authorList>
            <consortium name="EnsemblMetazoa"/>
        </authorList>
    </citation>
    <scope>IDENTIFICATION</scope>
</reference>
<keyword evidence="1" id="KW-0175">Coiled coil</keyword>
<proteinExistence type="predicted"/>
<feature type="compositionally biased region" description="Acidic residues" evidence="2">
    <location>
        <begin position="443"/>
        <end position="454"/>
    </location>
</feature>
<feature type="compositionally biased region" description="Low complexity" evidence="2">
    <location>
        <begin position="414"/>
        <end position="425"/>
    </location>
</feature>
<accession>A0A1X7VP61</accession>
<dbReference type="EnsemblMetazoa" id="Aqu2.1.41178_001">
    <property type="protein sequence ID" value="Aqu2.1.41178_001"/>
    <property type="gene ID" value="Aqu2.1.41178"/>
</dbReference>
<keyword evidence="5" id="KW-1185">Reference proteome</keyword>